<accession>A0A9J5Y7Z2</accession>
<organism evidence="1 2">
    <name type="scientific">Solanum commersonii</name>
    <name type="common">Commerson's wild potato</name>
    <name type="synonym">Commerson's nightshade</name>
    <dbReference type="NCBI Taxonomy" id="4109"/>
    <lineage>
        <taxon>Eukaryota</taxon>
        <taxon>Viridiplantae</taxon>
        <taxon>Streptophyta</taxon>
        <taxon>Embryophyta</taxon>
        <taxon>Tracheophyta</taxon>
        <taxon>Spermatophyta</taxon>
        <taxon>Magnoliopsida</taxon>
        <taxon>eudicotyledons</taxon>
        <taxon>Gunneridae</taxon>
        <taxon>Pentapetalae</taxon>
        <taxon>asterids</taxon>
        <taxon>lamiids</taxon>
        <taxon>Solanales</taxon>
        <taxon>Solanaceae</taxon>
        <taxon>Solanoideae</taxon>
        <taxon>Solaneae</taxon>
        <taxon>Solanum</taxon>
    </lineage>
</organism>
<proteinExistence type="predicted"/>
<sequence length="68" mass="7740">MYSKIQVVTHNYQRLSCSQYSLLVQFQAQQKVSKCPHMKNDSIFTHRGLSKAGNGDECKGISTYATPW</sequence>
<feature type="non-terminal residue" evidence="1">
    <location>
        <position position="68"/>
    </location>
</feature>
<dbReference type="Proteomes" id="UP000824120">
    <property type="component" value="Chromosome 7"/>
</dbReference>
<keyword evidence="2" id="KW-1185">Reference proteome</keyword>
<dbReference type="AlphaFoldDB" id="A0A9J5Y7Z2"/>
<name>A0A9J5Y7Z2_SOLCO</name>
<gene>
    <name evidence="1" type="ORF">H5410_036374</name>
</gene>
<evidence type="ECO:0000313" key="1">
    <source>
        <dbReference type="EMBL" id="KAG5595142.1"/>
    </source>
</evidence>
<protein>
    <submittedName>
        <fullName evidence="1">Uncharacterized protein</fullName>
    </submittedName>
</protein>
<reference evidence="1 2" key="1">
    <citation type="submission" date="2020-09" db="EMBL/GenBank/DDBJ databases">
        <title>De no assembly of potato wild relative species, Solanum commersonii.</title>
        <authorList>
            <person name="Cho K."/>
        </authorList>
    </citation>
    <scope>NUCLEOTIDE SEQUENCE [LARGE SCALE GENOMIC DNA]</scope>
    <source>
        <strain evidence="1">LZ3.2</strain>
        <tissue evidence="1">Leaf</tissue>
    </source>
</reference>
<comment type="caution">
    <text evidence="1">The sequence shown here is derived from an EMBL/GenBank/DDBJ whole genome shotgun (WGS) entry which is preliminary data.</text>
</comment>
<evidence type="ECO:0000313" key="2">
    <source>
        <dbReference type="Proteomes" id="UP000824120"/>
    </source>
</evidence>
<dbReference type="EMBL" id="JACXVP010000007">
    <property type="protein sequence ID" value="KAG5595142.1"/>
    <property type="molecule type" value="Genomic_DNA"/>
</dbReference>